<dbReference type="EMBL" id="FLYE01000048">
    <property type="protein sequence ID" value="SCA58326.1"/>
    <property type="molecule type" value="Genomic_DNA"/>
</dbReference>
<dbReference type="InterPro" id="IPR027417">
    <property type="entry name" value="P-loop_NTPase"/>
</dbReference>
<gene>
    <name evidence="1" type="ORF">MTBPR1_90173</name>
</gene>
<dbReference type="Proteomes" id="UP000231658">
    <property type="component" value="Unassembled WGS sequence"/>
</dbReference>
<reference evidence="1 2" key="1">
    <citation type="submission" date="2016-07" db="EMBL/GenBank/DDBJ databases">
        <authorList>
            <person name="Lefevre C.T."/>
        </authorList>
    </citation>
    <scope>NUCLEOTIDE SEQUENCE [LARGE SCALE GENOMIC DNA]</scope>
    <source>
        <strain evidence="1">PR1</strain>
    </source>
</reference>
<sequence>MTIDVQGVIQALSRAVEVSPTDNEENLYPVITISRDFGTGGEEISKMLAERLGLEIFDETIIDAIAQRSEVNKNVLKNLHEKVSSASDAWLYAMVTGKNVSRDEYVNALITVIRCIYHKGGIVIGRGGHVVLQGRDVLRVRLTGSREACAKRVAHRERLSLSEAKRKCADTNKARAAFVWNMFNSRLNDPTNFDMTINTDHFGHYEQVVEILLRSMEMMGYNRRRTGTTNR</sequence>
<dbReference type="SUPFAM" id="SSF52540">
    <property type="entry name" value="P-loop containing nucleoside triphosphate hydrolases"/>
    <property type="match status" value="1"/>
</dbReference>
<proteinExistence type="predicted"/>
<protein>
    <recommendedName>
        <fullName evidence="3">Cytidylate kinase</fullName>
    </recommendedName>
</protein>
<evidence type="ECO:0000313" key="1">
    <source>
        <dbReference type="EMBL" id="SCA58326.1"/>
    </source>
</evidence>
<keyword evidence="2" id="KW-1185">Reference proteome</keyword>
<evidence type="ECO:0000313" key="2">
    <source>
        <dbReference type="Proteomes" id="UP000231658"/>
    </source>
</evidence>
<dbReference type="STRING" id="1867952.MTBPR1_90173"/>
<dbReference type="AlphaFoldDB" id="A0A1C3RM22"/>
<evidence type="ECO:0008006" key="3">
    <source>
        <dbReference type="Google" id="ProtNLM"/>
    </source>
</evidence>
<dbReference type="RefSeq" id="WP_069190323.1">
    <property type="nucleotide sequence ID" value="NZ_FLYE01000048.1"/>
</dbReference>
<dbReference type="OrthoDB" id="9781180at2"/>
<name>A0A1C3RM22_9PROT</name>
<accession>A0A1C3RM22</accession>
<dbReference type="Pfam" id="PF13189">
    <property type="entry name" value="Cytidylate_kin2"/>
    <property type="match status" value="1"/>
</dbReference>
<dbReference type="Gene3D" id="3.40.50.300">
    <property type="entry name" value="P-loop containing nucleotide triphosphate hydrolases"/>
    <property type="match status" value="1"/>
</dbReference>
<organism evidence="1 2">
    <name type="scientific">Candidatus Terasakiella magnetica</name>
    <dbReference type="NCBI Taxonomy" id="1867952"/>
    <lineage>
        <taxon>Bacteria</taxon>
        <taxon>Pseudomonadati</taxon>
        <taxon>Pseudomonadota</taxon>
        <taxon>Alphaproteobacteria</taxon>
        <taxon>Rhodospirillales</taxon>
        <taxon>Terasakiellaceae</taxon>
        <taxon>Terasakiella</taxon>
    </lineage>
</organism>